<dbReference type="AlphaFoldDB" id="V9IBX0"/>
<dbReference type="EMBL" id="JR039282">
    <property type="protein sequence ID" value="AEY58613.1"/>
    <property type="molecule type" value="mRNA"/>
</dbReference>
<organism evidence="2">
    <name type="scientific">Apis cerana</name>
    <name type="common">Indian honeybee</name>
    <dbReference type="NCBI Taxonomy" id="7461"/>
    <lineage>
        <taxon>Eukaryota</taxon>
        <taxon>Metazoa</taxon>
        <taxon>Ecdysozoa</taxon>
        <taxon>Arthropoda</taxon>
        <taxon>Hexapoda</taxon>
        <taxon>Insecta</taxon>
        <taxon>Pterygota</taxon>
        <taxon>Neoptera</taxon>
        <taxon>Endopterygota</taxon>
        <taxon>Hymenoptera</taxon>
        <taxon>Apocrita</taxon>
        <taxon>Aculeata</taxon>
        <taxon>Apoidea</taxon>
        <taxon>Anthophila</taxon>
        <taxon>Apidae</taxon>
        <taxon>Apis</taxon>
    </lineage>
</organism>
<feature type="region of interest" description="Disordered" evidence="1">
    <location>
        <begin position="1"/>
        <end position="59"/>
    </location>
</feature>
<proteinExistence type="evidence at transcript level"/>
<sequence length="114" mass="13278">MPRPSVIDPVSSPSSNSIASRNQKLNNTQVHTIQQSQQQQEQQQQHHQTNLSQKSLRKGSKVISWLARKLRKSSEIQTKIKQRSLSRSEKNYWIHSSEYTNTSSARKLHQRNKM</sequence>
<evidence type="ECO:0000313" key="2">
    <source>
        <dbReference type="EMBL" id="AEY58613.1"/>
    </source>
</evidence>
<feature type="compositionally biased region" description="Low complexity" evidence="1">
    <location>
        <begin position="1"/>
        <end position="49"/>
    </location>
</feature>
<accession>V9IBX0</accession>
<reference evidence="2" key="1">
    <citation type="submission" date="2011-11" db="EMBL/GenBank/DDBJ databases">
        <title>Decoding the brain transcriptome of the Eastern honeybee (Apis cerana) based on pyrosequencing.</title>
        <authorList>
            <person name="Sun L."/>
            <person name="Zheng H."/>
            <person name="Wang Y."/>
            <person name="Xie X."/>
            <person name="Zhu Y."/>
            <person name="Gu W."/>
            <person name="Wang S."/>
        </authorList>
    </citation>
    <scope>NUCLEOTIDE SEQUENCE</scope>
    <source>
        <tissue evidence="2">Brain</tissue>
    </source>
</reference>
<dbReference type="GO" id="GO:0016301">
    <property type="term" value="F:kinase activity"/>
    <property type="evidence" value="ECO:0007669"/>
    <property type="project" value="UniProtKB-KW"/>
</dbReference>
<name>V9IBX0_APICE</name>
<keyword evidence="2" id="KW-0418">Kinase</keyword>
<gene>
    <name evidence="2" type="ORF">ACCB01223.2</name>
</gene>
<protein>
    <submittedName>
        <fullName evidence="2">Serine/threonine-protein kinase plk-1 (Polo-like kinase 1)</fullName>
    </submittedName>
</protein>
<keyword evidence="2" id="KW-0808">Transferase</keyword>
<evidence type="ECO:0000256" key="1">
    <source>
        <dbReference type="SAM" id="MobiDB-lite"/>
    </source>
</evidence>